<dbReference type="InterPro" id="IPR015943">
    <property type="entry name" value="WD40/YVTN_repeat-like_dom_sf"/>
</dbReference>
<dbReference type="PANTHER" id="PTHR14205">
    <property type="entry name" value="WD-REPEAT PROTEIN"/>
    <property type="match status" value="1"/>
</dbReference>
<protein>
    <submittedName>
        <fullName evidence="6">WD40-repeat-containing domain protein</fullName>
    </submittedName>
</protein>
<keyword evidence="7" id="KW-1185">Reference proteome</keyword>
<dbReference type="SUPFAM" id="SSF50978">
    <property type="entry name" value="WD40 repeat-like"/>
    <property type="match status" value="1"/>
</dbReference>
<keyword evidence="2 4" id="KW-0853">WD repeat</keyword>
<evidence type="ECO:0000256" key="2">
    <source>
        <dbReference type="ARBA" id="ARBA00022574"/>
    </source>
</evidence>
<dbReference type="AlphaFoldDB" id="A0A433DJD0"/>
<name>A0A433DJD0_9FUNG</name>
<dbReference type="InterPro" id="IPR001680">
    <property type="entry name" value="WD40_rpt"/>
</dbReference>
<dbReference type="PANTHER" id="PTHR14205:SF15">
    <property type="entry name" value="EARP AND GARP COMPLEX-INTERACTING PROTEIN 1"/>
    <property type="match status" value="1"/>
</dbReference>
<proteinExistence type="inferred from homology"/>
<feature type="non-terminal residue" evidence="6">
    <location>
        <position position="1"/>
    </location>
</feature>
<evidence type="ECO:0000256" key="3">
    <source>
        <dbReference type="ARBA" id="ARBA00022737"/>
    </source>
</evidence>
<dbReference type="Pfam" id="PF00400">
    <property type="entry name" value="WD40"/>
    <property type="match status" value="1"/>
</dbReference>
<dbReference type="InterPro" id="IPR059104">
    <property type="entry name" value="Beta-prop_EIPR1-like"/>
</dbReference>
<dbReference type="Proteomes" id="UP000268093">
    <property type="component" value="Unassembled WGS sequence"/>
</dbReference>
<dbReference type="InterPro" id="IPR036322">
    <property type="entry name" value="WD40_repeat_dom_sf"/>
</dbReference>
<evidence type="ECO:0000256" key="4">
    <source>
        <dbReference type="PROSITE-ProRule" id="PRU00221"/>
    </source>
</evidence>
<dbReference type="InterPro" id="IPR040323">
    <property type="entry name" value="EIPR1"/>
</dbReference>
<gene>
    <name evidence="6" type="ORF">BC936DRAFT_136669</name>
</gene>
<dbReference type="EMBL" id="RBNI01001021">
    <property type="protein sequence ID" value="RUP50994.1"/>
    <property type="molecule type" value="Genomic_DNA"/>
</dbReference>
<dbReference type="PROSITE" id="PS50082">
    <property type="entry name" value="WD_REPEATS_2"/>
    <property type="match status" value="1"/>
</dbReference>
<reference evidence="6 7" key="1">
    <citation type="journal article" date="2018" name="New Phytol.">
        <title>Phylogenomics of Endogonaceae and evolution of mycorrhizas within Mucoromycota.</title>
        <authorList>
            <person name="Chang Y."/>
            <person name="Desiro A."/>
            <person name="Na H."/>
            <person name="Sandor L."/>
            <person name="Lipzen A."/>
            <person name="Clum A."/>
            <person name="Barry K."/>
            <person name="Grigoriev I.V."/>
            <person name="Martin F.M."/>
            <person name="Stajich J.E."/>
            <person name="Smith M.E."/>
            <person name="Bonito G."/>
            <person name="Spatafora J.W."/>
        </authorList>
    </citation>
    <scope>NUCLEOTIDE SEQUENCE [LARGE SCALE GENOMIC DNA]</scope>
    <source>
        <strain evidence="6 7">GMNB39</strain>
    </source>
</reference>
<comment type="caution">
    <text evidence="6">The sequence shown here is derived from an EMBL/GenBank/DDBJ whole genome shotgun (WGS) entry which is preliminary data.</text>
</comment>
<feature type="domain" description="EIPR1-like beta-propeller" evidence="5">
    <location>
        <begin position="47"/>
        <end position="345"/>
    </location>
</feature>
<organism evidence="6 7">
    <name type="scientific">Jimgerdemannia flammicorona</name>
    <dbReference type="NCBI Taxonomy" id="994334"/>
    <lineage>
        <taxon>Eukaryota</taxon>
        <taxon>Fungi</taxon>
        <taxon>Fungi incertae sedis</taxon>
        <taxon>Mucoromycota</taxon>
        <taxon>Mucoromycotina</taxon>
        <taxon>Endogonomycetes</taxon>
        <taxon>Endogonales</taxon>
        <taxon>Endogonaceae</taxon>
        <taxon>Jimgerdemannia</taxon>
    </lineage>
</organism>
<evidence type="ECO:0000256" key="1">
    <source>
        <dbReference type="ARBA" id="ARBA00005672"/>
    </source>
</evidence>
<dbReference type="PROSITE" id="PS50294">
    <property type="entry name" value="WD_REPEATS_REGION"/>
    <property type="match status" value="1"/>
</dbReference>
<comment type="similarity">
    <text evidence="1">Belongs to the WD repeat EIPR1 family.</text>
</comment>
<dbReference type="Gene3D" id="2.130.10.10">
    <property type="entry name" value="YVTN repeat-like/Quinoprotein amine dehydrogenase"/>
    <property type="match status" value="1"/>
</dbReference>
<dbReference type="Pfam" id="PF23609">
    <property type="entry name" value="Beta-prop_EIPR1"/>
    <property type="match status" value="1"/>
</dbReference>
<dbReference type="PROSITE" id="PS00678">
    <property type="entry name" value="WD_REPEATS_1"/>
    <property type="match status" value="1"/>
</dbReference>
<dbReference type="SMART" id="SM00320">
    <property type="entry name" value="WD40"/>
    <property type="match status" value="4"/>
</dbReference>
<feature type="repeat" description="WD" evidence="4">
    <location>
        <begin position="269"/>
        <end position="311"/>
    </location>
</feature>
<evidence type="ECO:0000313" key="6">
    <source>
        <dbReference type="EMBL" id="RUP50994.1"/>
    </source>
</evidence>
<evidence type="ECO:0000313" key="7">
    <source>
        <dbReference type="Proteomes" id="UP000268093"/>
    </source>
</evidence>
<dbReference type="OrthoDB" id="427795at2759"/>
<dbReference type="InterPro" id="IPR019775">
    <property type="entry name" value="WD40_repeat_CS"/>
</dbReference>
<keyword evidence="3" id="KW-0677">Repeat</keyword>
<accession>A0A433DJD0</accession>
<dbReference type="GO" id="GO:0016567">
    <property type="term" value="P:protein ubiquitination"/>
    <property type="evidence" value="ECO:0007669"/>
    <property type="project" value="TreeGrafter"/>
</dbReference>
<sequence length="479" mass="53426">VELKGSRETRKFFFGTILLWASGGLDRGSTSQAHPHHNDQMNDDDRSCVYGLRHQHARCLTAVPAASENNKFLVGTLGPKRDNAVCLLDFDEDAFEIGSTDFRHPDEVWDITSCPKKEELFFTCHSAVTNGTNKLKATLWRMGSSAEEKDNRVTNSGVRNDGREGAGLQLQKAFTLAADKVKKVLWEPRGSMSQVVSMDDTSLRIWSLNDSLNGAQLSTSIAVPITGDDPTTYLTNAVWNPHAAEIVTVNEGCLSGWDLRSQKQTFSIPSAHASTIRALDYNPNKPHSVVTGGDDGRIRFWDMRNGGKQAVKVLSDHTHWIWSVAFNRFHDQLVLSSSSDNLVNLQSVVSISSAAFDAYEDNGDEEGEDQQSEGMVSNLPVLSLRFFDISIVRITPLEVRCCVIFSITFPQHHIFTHRSSPHHRIPTDGLVHTYDQHEDSVYAVAWSHADIWTFASLSYDGRVVVNRVPRDEKFRILGV</sequence>
<evidence type="ECO:0000259" key="5">
    <source>
        <dbReference type="Pfam" id="PF23609"/>
    </source>
</evidence>